<protein>
    <submittedName>
        <fullName evidence="1">Uncharacterized protein</fullName>
    </submittedName>
</protein>
<dbReference type="Proteomes" id="UP000637061">
    <property type="component" value="Unassembled WGS sequence"/>
</dbReference>
<accession>A0A8I1ED29</accession>
<name>A0A8I1ED29_PSEPU</name>
<evidence type="ECO:0000313" key="2">
    <source>
        <dbReference type="Proteomes" id="UP000637061"/>
    </source>
</evidence>
<reference evidence="1" key="1">
    <citation type="submission" date="2020-12" db="EMBL/GenBank/DDBJ databases">
        <title>Enhanced detection system for hospital associated transmission using whole genome sequencing surveillance.</title>
        <authorList>
            <person name="Harrison L.H."/>
            <person name="Van Tyne D."/>
            <person name="Marsh J.W."/>
            <person name="Griffith M.P."/>
            <person name="Snyder D.J."/>
            <person name="Cooper V.S."/>
            <person name="Mustapha M."/>
        </authorList>
    </citation>
    <scope>NUCLEOTIDE SEQUENCE</scope>
    <source>
        <strain evidence="1">PSB00042</strain>
    </source>
</reference>
<sequence>MTANQTLIQVDPSVLPQIVVLDATGSLWIVSGRRSGQDEDHMQFLRASSMEQACRGFEDEAYRGMEKPEPEIMGGEEFGVIEITSVFELGEFARPDDSDDEFDLTGLVFGNPDRSVDVTLVDGTPSQWLISPNLTDRWGGINDFDAEIKPLPELVSEPGLLHTLRSQMTSEITFAARKDGLFGLLFEVEMASIESEINNGDLDHSTDDAGYMARLKPHSEVVAETLASLRANSERFPHVSFCMPDEGEIANDRPAVWGFMRPFAMNQAERDELAAYLCSLSSL</sequence>
<dbReference type="RefSeq" id="WP_198746663.1">
    <property type="nucleotide sequence ID" value="NZ_JAEHTE010000002.1"/>
</dbReference>
<dbReference type="EMBL" id="JAEHTE010000002">
    <property type="protein sequence ID" value="MBI6883048.1"/>
    <property type="molecule type" value="Genomic_DNA"/>
</dbReference>
<dbReference type="AlphaFoldDB" id="A0A8I1ED29"/>
<evidence type="ECO:0000313" key="1">
    <source>
        <dbReference type="EMBL" id="MBI6883048.1"/>
    </source>
</evidence>
<organism evidence="1 2">
    <name type="scientific">Pseudomonas putida</name>
    <name type="common">Arthrobacter siderocapsulatus</name>
    <dbReference type="NCBI Taxonomy" id="303"/>
    <lineage>
        <taxon>Bacteria</taxon>
        <taxon>Pseudomonadati</taxon>
        <taxon>Pseudomonadota</taxon>
        <taxon>Gammaproteobacteria</taxon>
        <taxon>Pseudomonadales</taxon>
        <taxon>Pseudomonadaceae</taxon>
        <taxon>Pseudomonas</taxon>
    </lineage>
</organism>
<gene>
    <name evidence="1" type="ORF">JEU22_03900</name>
</gene>
<comment type="caution">
    <text evidence="1">The sequence shown here is derived from an EMBL/GenBank/DDBJ whole genome shotgun (WGS) entry which is preliminary data.</text>
</comment>
<proteinExistence type="predicted"/>